<keyword evidence="2 7" id="KW-0812">Transmembrane</keyword>
<keyword evidence="5 7" id="KW-0456">Lyase</keyword>
<evidence type="ECO:0000256" key="5">
    <source>
        <dbReference type="ARBA" id="ARBA00023239"/>
    </source>
</evidence>
<evidence type="ECO:0000256" key="8">
    <source>
        <dbReference type="SAM" id="MobiDB-lite"/>
    </source>
</evidence>
<evidence type="ECO:0000256" key="3">
    <source>
        <dbReference type="ARBA" id="ARBA00022989"/>
    </source>
</evidence>
<evidence type="ECO:0000256" key="1">
    <source>
        <dbReference type="ARBA" id="ARBA00022475"/>
    </source>
</evidence>
<dbReference type="CDD" id="cd08010">
    <property type="entry name" value="MltG_like"/>
    <property type="match status" value="1"/>
</dbReference>
<dbReference type="OrthoDB" id="9814591at2"/>
<sequence>MNLKKIISIRFLFGAVLFALFLTTYWHWSAYKAFLQTRLNFAQEQNTLVVKPGHGINWLAYQWQQQGVIDNQYYLRFLCWLNPEYKNIKVGEYELEGNETPISLMQKLSEGMVIQYPFTIVEGTTSFDIFKQLNNTSEIKKDWPKVGKGKRTTESQNELSSAESNQQPFDEQALLIELKIEHPKLEGWLFPDTYHYGKNTSAMELLKRSVARMRKILKEEWSNRAPGLPYQNEYEALIMASIIEKETGIESEREQIAGVFVRRLQKNMRLQTDPTVIYGIGPSFNGDITYKDLRTRTPYNTYVIKGLPPTPIAMAGQASIHAALNPADGDALYFVATGDGGHKFSATLEEHNKALKEYLRKLRQKNN</sequence>
<dbReference type="FunFam" id="3.30.160.60:FF:000242">
    <property type="entry name" value="Endolytic murein transglycosylase"/>
    <property type="match status" value="1"/>
</dbReference>
<gene>
    <name evidence="7 9" type="primary">mltG</name>
    <name evidence="9" type="ORF">FLL46_13180</name>
</gene>
<protein>
    <recommendedName>
        <fullName evidence="7">Endolytic murein transglycosylase</fullName>
        <ecNumber evidence="7">4.2.2.29</ecNumber>
    </recommendedName>
    <alternativeName>
        <fullName evidence="7">Peptidoglycan lytic transglycosylase</fullName>
    </alternativeName>
    <alternativeName>
        <fullName evidence="7">Peptidoglycan polymerization terminase</fullName>
    </alternativeName>
</protein>
<comment type="similarity">
    <text evidence="7">Belongs to the transglycosylase MltG family.</text>
</comment>
<dbReference type="InterPro" id="IPR003770">
    <property type="entry name" value="MLTG-like"/>
</dbReference>
<dbReference type="EC" id="4.2.2.29" evidence="7"/>
<dbReference type="Pfam" id="PF02618">
    <property type="entry name" value="YceG"/>
    <property type="match status" value="1"/>
</dbReference>
<keyword evidence="7" id="KW-0997">Cell inner membrane</keyword>
<dbReference type="Gene3D" id="3.30.1490.480">
    <property type="entry name" value="Endolytic murein transglycosylase"/>
    <property type="match status" value="1"/>
</dbReference>
<proteinExistence type="inferred from homology"/>
<dbReference type="GO" id="GO:0009252">
    <property type="term" value="P:peptidoglycan biosynthetic process"/>
    <property type="evidence" value="ECO:0007669"/>
    <property type="project" value="UniProtKB-UniRule"/>
</dbReference>
<dbReference type="RefSeq" id="WP_142894086.1">
    <property type="nucleotide sequence ID" value="NZ_ML660164.1"/>
</dbReference>
<feature type="region of interest" description="Disordered" evidence="8">
    <location>
        <begin position="142"/>
        <end position="166"/>
    </location>
</feature>
<comment type="catalytic activity">
    <reaction evidence="7">
        <text>a peptidoglycan chain = a peptidoglycan chain with N-acetyl-1,6-anhydromuramyl-[peptide] at the reducing end + a peptidoglycan chain with N-acetylglucosamine at the non-reducing end.</text>
        <dbReference type="EC" id="4.2.2.29"/>
    </reaction>
</comment>
<feature type="compositionally biased region" description="Polar residues" evidence="8">
    <location>
        <begin position="154"/>
        <end position="166"/>
    </location>
</feature>
<evidence type="ECO:0000313" key="10">
    <source>
        <dbReference type="Proteomes" id="UP000315439"/>
    </source>
</evidence>
<keyword evidence="4 7" id="KW-0472">Membrane</keyword>
<reference evidence="9 10" key="1">
    <citation type="submission" date="2019-07" db="EMBL/GenBank/DDBJ databases">
        <title>Draft genome for Aliikangiella sp. M105.</title>
        <authorList>
            <person name="Wang G."/>
        </authorList>
    </citation>
    <scope>NUCLEOTIDE SEQUENCE [LARGE SCALE GENOMIC DNA]</scope>
    <source>
        <strain evidence="9 10">M105</strain>
    </source>
</reference>
<dbReference type="GO" id="GO:0005886">
    <property type="term" value="C:plasma membrane"/>
    <property type="evidence" value="ECO:0007669"/>
    <property type="project" value="UniProtKB-SubCell"/>
</dbReference>
<feature type="site" description="Important for catalytic activity" evidence="7">
    <location>
        <position position="246"/>
    </location>
</feature>
<dbReference type="NCBIfam" id="TIGR00247">
    <property type="entry name" value="endolytic transglycosylase MltG"/>
    <property type="match status" value="1"/>
</dbReference>
<dbReference type="Gene3D" id="3.30.160.60">
    <property type="entry name" value="Classic Zinc Finger"/>
    <property type="match status" value="1"/>
</dbReference>
<dbReference type="AlphaFoldDB" id="A0A545UD53"/>
<dbReference type="GO" id="GO:0008932">
    <property type="term" value="F:lytic endotransglycosylase activity"/>
    <property type="evidence" value="ECO:0007669"/>
    <property type="project" value="UniProtKB-UniRule"/>
</dbReference>
<dbReference type="EMBL" id="VIKS01000008">
    <property type="protein sequence ID" value="TQV87392.1"/>
    <property type="molecule type" value="Genomic_DNA"/>
</dbReference>
<keyword evidence="10" id="KW-1185">Reference proteome</keyword>
<dbReference type="GO" id="GO:0071555">
    <property type="term" value="P:cell wall organization"/>
    <property type="evidence" value="ECO:0007669"/>
    <property type="project" value="UniProtKB-KW"/>
</dbReference>
<comment type="subcellular location">
    <subcellularLocation>
        <location evidence="7">Cell inner membrane</location>
        <topology evidence="7">Single-pass membrane protein</topology>
    </subcellularLocation>
</comment>
<keyword evidence="6 7" id="KW-0961">Cell wall biogenesis/degradation</keyword>
<keyword evidence="1 7" id="KW-1003">Cell membrane</keyword>
<organism evidence="9 10">
    <name type="scientific">Aliikangiella coralliicola</name>
    <dbReference type="NCBI Taxonomy" id="2592383"/>
    <lineage>
        <taxon>Bacteria</taxon>
        <taxon>Pseudomonadati</taxon>
        <taxon>Pseudomonadota</taxon>
        <taxon>Gammaproteobacteria</taxon>
        <taxon>Oceanospirillales</taxon>
        <taxon>Pleioneaceae</taxon>
        <taxon>Aliikangiella</taxon>
    </lineage>
</organism>
<comment type="function">
    <text evidence="7">Functions as a peptidoglycan terminase that cleaves nascent peptidoglycan strands endolytically to terminate their elongation.</text>
</comment>
<feature type="transmembrane region" description="Helical" evidence="7">
    <location>
        <begin position="7"/>
        <end position="28"/>
    </location>
</feature>
<dbReference type="PANTHER" id="PTHR30518:SF2">
    <property type="entry name" value="ENDOLYTIC MUREIN TRANSGLYCOSYLASE"/>
    <property type="match status" value="1"/>
</dbReference>
<evidence type="ECO:0000313" key="9">
    <source>
        <dbReference type="EMBL" id="TQV87392.1"/>
    </source>
</evidence>
<evidence type="ECO:0000256" key="6">
    <source>
        <dbReference type="ARBA" id="ARBA00023316"/>
    </source>
</evidence>
<accession>A0A545UD53</accession>
<dbReference type="HAMAP" id="MF_02065">
    <property type="entry name" value="MltG"/>
    <property type="match status" value="1"/>
</dbReference>
<evidence type="ECO:0000256" key="7">
    <source>
        <dbReference type="HAMAP-Rule" id="MF_02065"/>
    </source>
</evidence>
<evidence type="ECO:0000256" key="2">
    <source>
        <dbReference type="ARBA" id="ARBA00022692"/>
    </source>
</evidence>
<comment type="caution">
    <text evidence="9">The sequence shown here is derived from an EMBL/GenBank/DDBJ whole genome shotgun (WGS) entry which is preliminary data.</text>
</comment>
<evidence type="ECO:0000256" key="4">
    <source>
        <dbReference type="ARBA" id="ARBA00023136"/>
    </source>
</evidence>
<dbReference type="Proteomes" id="UP000315439">
    <property type="component" value="Unassembled WGS sequence"/>
</dbReference>
<keyword evidence="3 7" id="KW-1133">Transmembrane helix</keyword>
<name>A0A545UD53_9GAMM</name>
<dbReference type="PANTHER" id="PTHR30518">
    <property type="entry name" value="ENDOLYTIC MUREIN TRANSGLYCOSYLASE"/>
    <property type="match status" value="1"/>
</dbReference>